<feature type="transmembrane region" description="Helical" evidence="7">
    <location>
        <begin position="367"/>
        <end position="387"/>
    </location>
</feature>
<accession>A0ABR3R1D1</accession>
<feature type="transmembrane region" description="Helical" evidence="7">
    <location>
        <begin position="174"/>
        <end position="194"/>
    </location>
</feature>
<evidence type="ECO:0000256" key="5">
    <source>
        <dbReference type="ARBA" id="ARBA00023136"/>
    </source>
</evidence>
<protein>
    <recommendedName>
        <fullName evidence="8">Major facilitator superfamily (MFS) profile domain-containing protein</fullName>
    </recommendedName>
</protein>
<dbReference type="Proteomes" id="UP001521222">
    <property type="component" value="Unassembled WGS sequence"/>
</dbReference>
<feature type="transmembrane region" description="Helical" evidence="7">
    <location>
        <begin position="304"/>
        <end position="328"/>
    </location>
</feature>
<feature type="transmembrane region" description="Helical" evidence="7">
    <location>
        <begin position="114"/>
        <end position="132"/>
    </location>
</feature>
<keyword evidence="2" id="KW-0813">Transport</keyword>
<evidence type="ECO:0000256" key="1">
    <source>
        <dbReference type="ARBA" id="ARBA00004141"/>
    </source>
</evidence>
<gene>
    <name evidence="9" type="ORF">SLS59_006908</name>
</gene>
<dbReference type="Pfam" id="PF07779">
    <property type="entry name" value="Cas1_AcylT"/>
    <property type="match status" value="1"/>
</dbReference>
<feature type="transmembrane region" description="Helical" evidence="7">
    <location>
        <begin position="463"/>
        <end position="485"/>
    </location>
</feature>
<comment type="subcellular location">
    <subcellularLocation>
        <location evidence="1">Membrane</location>
        <topology evidence="1">Multi-pass membrane protein</topology>
    </subcellularLocation>
</comment>
<keyword evidence="4 7" id="KW-1133">Transmembrane helix</keyword>
<feature type="region of interest" description="Disordered" evidence="6">
    <location>
        <begin position="1"/>
        <end position="29"/>
    </location>
</feature>
<sequence>MSAVNDSEKGEHESSSPPHGDYNAASPTSSVSLDKDVAIGLVGEHAREIDPAVEAQVLRKIDWFLIPAMIVGYGLVYYDKAILGSAVLFGMTKDLALTVVDTSTKPPTTSTQRLSWATSLFYFGMLAGLYPMTFALQRFNIGRMLGVVVVVWAGICMLAAAVTTHEGLYAQRFFLGFVESIIPTGFMCIVSGYYTQEEQALRQSWWFASTGLFTIIGGALNYGFAQITGGALRRWQYIYLLAGCLTFLFGIWCFFIPNSPASAWFLTPAERIVAVERLRKGQTGVRCQKIKMSQLREAFLDPKLWLVFILMASAYTVNGAVSGFGPLIVSTFGWSTLESILWQFPLGALCLITILLCGYLSSKIPNIRLILLIVNCLPVIAGCAMIWKGAWTYHAATPVAGYSIIGTFGAVVSQTIVIGMSNVAGATKKSAMAAAIFVAYCVGNIVGPQLIKSQTKAQHYPELWTGLIICYCITIAAAVALYFLLKMENRKREALVIDEEERDRMAFLDLTDKENKYFRLEISIPFRWNMNELRHARAFGPRAKPSYSRIMLGAIQGQWLDSPDRNPERKPFQNWQVPGCLLHDYNTADIADCNEDGQITFVGDTTVRQVFWAAARKLDGDWVSDRQQELEKHEDLHLEKDNARLSFIWDPFLNDTGFGGELKAYMARNKPENSAEEKKLHPSDGKRRSVLLYIGGGLAHARHLGDEYLPAFNHAVDRVAAVMSTTHDRLTSPSNIRAHGRDGVDDQIFFAPVPNPIVDKLSPSREVTITQNKIWAMNDHLQVWSNRGLNVPWAFRDMVADWPEMVGESGLHVTDRISMQMADAVLNYRCNAKAAQKNGYPFNKTCCSAYRPVNVFQVFGIMFIPIVLSLKTLSLLSRRTDERWFLAIADALLVFVLAALYCFIADRTHIFDKNPKEFANIDFRVMLGVAILVCLLNIQSVPAPLSKSRKRSPEKVVRSAPFLPREQSDEFKGWMQIYVFVYAYTGASSVMDFYKVFRVFIALYLLLSGYGHASYFLRTNDLSIQRVMSVILRLNTLPTLLALAMERPYTSYHFAPLVTFWFLIVYLTLRIGQQWNSTFGLLLIKVALAALLTTMFIHAQGILEMWASIFNGVFRANINVGDMRFYLGMDKYVVFIGIIVAAIHIRVRSVFRTPPQHLGLTGFIVRRYFILHQLALIVLAAITFPTFWGLTQRSKTKGDYDWWMPYIAWLPALSFVLLRNATSYLRARYCVSFAWLGSISLELYLLSQHVWLAGDGSGILRIGFRYGSGTFLGDKWRDLVVLTPLLVWLAWKVHAATKVTTAWLVHGHGADTDEKQGERIVNGDAMELPGWHRPDDDTERGAANHHHTQQDDRAMFARVSGVVVGIWLMNMMILCRSDEDSYIFETKGVR</sequence>
<feature type="transmembrane region" description="Helical" evidence="7">
    <location>
        <begin position="996"/>
        <end position="1015"/>
    </location>
</feature>
<keyword evidence="10" id="KW-1185">Reference proteome</keyword>
<dbReference type="Gene3D" id="1.20.1250.20">
    <property type="entry name" value="MFS general substrate transporter like domains"/>
    <property type="match status" value="1"/>
</dbReference>
<feature type="transmembrane region" description="Helical" evidence="7">
    <location>
        <begin position="340"/>
        <end position="360"/>
    </location>
</feature>
<dbReference type="SUPFAM" id="SSF103473">
    <property type="entry name" value="MFS general substrate transporter"/>
    <property type="match status" value="1"/>
</dbReference>
<feature type="transmembrane region" description="Helical" evidence="7">
    <location>
        <begin position="431"/>
        <end position="451"/>
    </location>
</feature>
<keyword evidence="3 7" id="KW-0812">Transmembrane</keyword>
<dbReference type="InterPro" id="IPR036259">
    <property type="entry name" value="MFS_trans_sf"/>
</dbReference>
<feature type="transmembrane region" description="Helical" evidence="7">
    <location>
        <begin position="884"/>
        <end position="904"/>
    </location>
</feature>
<evidence type="ECO:0000256" key="2">
    <source>
        <dbReference type="ARBA" id="ARBA00022448"/>
    </source>
</evidence>
<feature type="transmembrane region" description="Helical" evidence="7">
    <location>
        <begin position="206"/>
        <end position="225"/>
    </location>
</feature>
<evidence type="ECO:0000256" key="3">
    <source>
        <dbReference type="ARBA" id="ARBA00022692"/>
    </source>
</evidence>
<feature type="transmembrane region" description="Helical" evidence="7">
    <location>
        <begin position="237"/>
        <end position="256"/>
    </location>
</feature>
<feature type="transmembrane region" description="Helical" evidence="7">
    <location>
        <begin position="1123"/>
        <end position="1147"/>
    </location>
</feature>
<evidence type="ECO:0000256" key="6">
    <source>
        <dbReference type="SAM" id="MobiDB-lite"/>
    </source>
</evidence>
<evidence type="ECO:0000256" key="7">
    <source>
        <dbReference type="SAM" id="Phobius"/>
    </source>
</evidence>
<feature type="transmembrane region" description="Helical" evidence="7">
    <location>
        <begin position="853"/>
        <end position="872"/>
    </location>
</feature>
<evidence type="ECO:0000256" key="4">
    <source>
        <dbReference type="ARBA" id="ARBA00022989"/>
    </source>
</evidence>
<dbReference type="EMBL" id="JAKIXB020000023">
    <property type="protein sequence ID" value="KAL1598224.1"/>
    <property type="molecule type" value="Genomic_DNA"/>
</dbReference>
<dbReference type="PANTHER" id="PTHR43791">
    <property type="entry name" value="PERMEASE-RELATED"/>
    <property type="match status" value="1"/>
</dbReference>
<dbReference type="InterPro" id="IPR012419">
    <property type="entry name" value="Cas1_AcylTrans_dom"/>
</dbReference>
<feature type="transmembrane region" description="Helical" evidence="7">
    <location>
        <begin position="925"/>
        <end position="945"/>
    </location>
</feature>
<evidence type="ECO:0000259" key="8">
    <source>
        <dbReference type="PROSITE" id="PS50850"/>
    </source>
</evidence>
<evidence type="ECO:0000313" key="9">
    <source>
        <dbReference type="EMBL" id="KAL1598224.1"/>
    </source>
</evidence>
<dbReference type="PROSITE" id="PS50850">
    <property type="entry name" value="MFS"/>
    <property type="match status" value="1"/>
</dbReference>
<organism evidence="9 10">
    <name type="scientific">Nothophoma quercina</name>
    <dbReference type="NCBI Taxonomy" id="749835"/>
    <lineage>
        <taxon>Eukaryota</taxon>
        <taxon>Fungi</taxon>
        <taxon>Dikarya</taxon>
        <taxon>Ascomycota</taxon>
        <taxon>Pezizomycotina</taxon>
        <taxon>Dothideomycetes</taxon>
        <taxon>Pleosporomycetidae</taxon>
        <taxon>Pleosporales</taxon>
        <taxon>Pleosporineae</taxon>
        <taxon>Didymellaceae</taxon>
        <taxon>Nothophoma</taxon>
    </lineage>
</organism>
<keyword evidence="5 7" id="KW-0472">Membrane</keyword>
<dbReference type="InterPro" id="IPR020846">
    <property type="entry name" value="MFS_dom"/>
</dbReference>
<feature type="compositionally biased region" description="Basic and acidic residues" evidence="6">
    <location>
        <begin position="1"/>
        <end position="14"/>
    </location>
</feature>
<reference evidence="9 10" key="1">
    <citation type="submission" date="2024-02" db="EMBL/GenBank/DDBJ databases">
        <title>De novo assembly and annotation of 12 fungi associated with fruit tree decline syndrome in Ontario, Canada.</title>
        <authorList>
            <person name="Sulman M."/>
            <person name="Ellouze W."/>
            <person name="Ilyukhin E."/>
        </authorList>
    </citation>
    <scope>NUCLEOTIDE SEQUENCE [LARGE SCALE GENOMIC DNA]</scope>
    <source>
        <strain evidence="9 10">M97-236</strain>
    </source>
</reference>
<proteinExistence type="predicted"/>
<feature type="transmembrane region" description="Helical" evidence="7">
    <location>
        <begin position="144"/>
        <end position="162"/>
    </location>
</feature>
<feature type="transmembrane region" description="Helical" evidence="7">
    <location>
        <begin position="1051"/>
        <end position="1069"/>
    </location>
</feature>
<evidence type="ECO:0000313" key="10">
    <source>
        <dbReference type="Proteomes" id="UP001521222"/>
    </source>
</evidence>
<feature type="transmembrane region" description="Helical" evidence="7">
    <location>
        <begin position="1081"/>
        <end position="1103"/>
    </location>
</feature>
<dbReference type="PANTHER" id="PTHR43791:SF55">
    <property type="entry name" value="TRANSPORTER, PUTATIVE (AFU_ORTHOLOGUE AFUA_6G01820)-RELATED"/>
    <property type="match status" value="1"/>
</dbReference>
<feature type="transmembrane region" description="Helical" evidence="7">
    <location>
        <begin position="399"/>
        <end position="419"/>
    </location>
</feature>
<dbReference type="InterPro" id="IPR011701">
    <property type="entry name" value="MFS"/>
</dbReference>
<name>A0ABR3R1D1_9PLEO</name>
<comment type="caution">
    <text evidence="9">The sequence shown here is derived from an EMBL/GenBank/DDBJ whole genome shotgun (WGS) entry which is preliminary data.</text>
</comment>
<dbReference type="Pfam" id="PF07690">
    <property type="entry name" value="MFS_1"/>
    <property type="match status" value="1"/>
</dbReference>
<feature type="transmembrane region" description="Helical" evidence="7">
    <location>
        <begin position="1202"/>
        <end position="1218"/>
    </location>
</feature>
<feature type="transmembrane region" description="Helical" evidence="7">
    <location>
        <begin position="1168"/>
        <end position="1190"/>
    </location>
</feature>
<feature type="domain" description="Major facilitator superfamily (MFS) profile" evidence="8">
    <location>
        <begin position="65"/>
        <end position="489"/>
    </location>
</feature>